<evidence type="ECO:0000313" key="1">
    <source>
        <dbReference type="EMBL" id="GAF99268.1"/>
    </source>
</evidence>
<gene>
    <name evidence="1" type="ORF">S01H1_20334</name>
</gene>
<name>X0U0C3_9ZZZZ</name>
<proteinExistence type="predicted"/>
<feature type="non-terminal residue" evidence="1">
    <location>
        <position position="1"/>
    </location>
</feature>
<reference evidence="1" key="1">
    <citation type="journal article" date="2014" name="Front. Microbiol.">
        <title>High frequency of phylogenetically diverse reductive dehalogenase-homologous genes in deep subseafloor sedimentary metagenomes.</title>
        <authorList>
            <person name="Kawai M."/>
            <person name="Futagami T."/>
            <person name="Toyoda A."/>
            <person name="Takaki Y."/>
            <person name="Nishi S."/>
            <person name="Hori S."/>
            <person name="Arai W."/>
            <person name="Tsubouchi T."/>
            <person name="Morono Y."/>
            <person name="Uchiyama I."/>
            <person name="Ito T."/>
            <person name="Fujiyama A."/>
            <person name="Inagaki F."/>
            <person name="Takami H."/>
        </authorList>
    </citation>
    <scope>NUCLEOTIDE SEQUENCE</scope>
    <source>
        <strain evidence="1">Expedition CK06-06</strain>
    </source>
</reference>
<accession>X0U0C3</accession>
<organism evidence="1">
    <name type="scientific">marine sediment metagenome</name>
    <dbReference type="NCBI Taxonomy" id="412755"/>
    <lineage>
        <taxon>unclassified sequences</taxon>
        <taxon>metagenomes</taxon>
        <taxon>ecological metagenomes</taxon>
    </lineage>
</organism>
<dbReference type="AlphaFoldDB" id="X0U0C3"/>
<comment type="caution">
    <text evidence="1">The sequence shown here is derived from an EMBL/GenBank/DDBJ whole genome shotgun (WGS) entry which is preliminary data.</text>
</comment>
<sequence>YKRGETLPACRECNMLIGSLTPTYTETCYLLYDKVSDRHKNVLSIPNWEQEDLKELEGRLRRTTVSKIRKKKLIMERLDFLLRNAQSTITYENIKDIIFYGG</sequence>
<dbReference type="EMBL" id="BARS01011114">
    <property type="protein sequence ID" value="GAF99268.1"/>
    <property type="molecule type" value="Genomic_DNA"/>
</dbReference>
<protein>
    <submittedName>
        <fullName evidence="1">Uncharacterized protein</fullName>
    </submittedName>
</protein>